<name>A0ABD3QAT8_9STRA</name>
<organism evidence="1 2">
    <name type="scientific">Stephanodiscus triporus</name>
    <dbReference type="NCBI Taxonomy" id="2934178"/>
    <lineage>
        <taxon>Eukaryota</taxon>
        <taxon>Sar</taxon>
        <taxon>Stramenopiles</taxon>
        <taxon>Ochrophyta</taxon>
        <taxon>Bacillariophyta</taxon>
        <taxon>Coscinodiscophyceae</taxon>
        <taxon>Thalassiosirophycidae</taxon>
        <taxon>Stephanodiscales</taxon>
        <taxon>Stephanodiscaceae</taxon>
        <taxon>Stephanodiscus</taxon>
    </lineage>
</organism>
<evidence type="ECO:0000313" key="2">
    <source>
        <dbReference type="Proteomes" id="UP001530315"/>
    </source>
</evidence>
<accession>A0ABD3QAT8</accession>
<gene>
    <name evidence="1" type="ORF">ACHAW5_004467</name>
</gene>
<evidence type="ECO:0000313" key="1">
    <source>
        <dbReference type="EMBL" id="KAL3797448.1"/>
    </source>
</evidence>
<keyword evidence="2" id="KW-1185">Reference proteome</keyword>
<proteinExistence type="predicted"/>
<protein>
    <submittedName>
        <fullName evidence="1">Uncharacterized protein</fullName>
    </submittedName>
</protein>
<sequence length="176" mass="19194">MTYNEFWEQGAALYDGDYDLALLFSPWYSPTANFTEVGTLSTCVVGCYTGEGSGCDEWKSWLTNYGKSRGNSLEYSRLDGEFNNVQLCAAMAVANPTNMSKLEYVNTLRYESAVEKECVYKACFPELGDAVLATSCPTTTITTGVTSSGGFSYGVVSDLKMRAAVLLFSLLVAWLA</sequence>
<dbReference type="Proteomes" id="UP001530315">
    <property type="component" value="Unassembled WGS sequence"/>
</dbReference>
<reference evidence="1 2" key="1">
    <citation type="submission" date="2024-10" db="EMBL/GenBank/DDBJ databases">
        <title>Updated reference genomes for cyclostephanoid diatoms.</title>
        <authorList>
            <person name="Roberts W.R."/>
            <person name="Alverson A.J."/>
        </authorList>
    </citation>
    <scope>NUCLEOTIDE SEQUENCE [LARGE SCALE GENOMIC DNA]</scope>
    <source>
        <strain evidence="1 2">AJA276-08</strain>
    </source>
</reference>
<comment type="caution">
    <text evidence="1">The sequence shown here is derived from an EMBL/GenBank/DDBJ whole genome shotgun (WGS) entry which is preliminary data.</text>
</comment>
<dbReference type="EMBL" id="JALLAZ020000348">
    <property type="protein sequence ID" value="KAL3797448.1"/>
    <property type="molecule type" value="Genomic_DNA"/>
</dbReference>
<dbReference type="AlphaFoldDB" id="A0ABD3QAT8"/>